<feature type="domain" description="SLH" evidence="1">
    <location>
        <begin position="79"/>
        <end position="139"/>
    </location>
</feature>
<sequence>MMFALVCTFCQSVFAFTDIEGDPAQSKIEALQKEGIVSGIDDDLFNPKGHVTIAQGVHLIVQGLHLNIDNIRFIKEPKASDYYSHVPDNAWYAPSMIIAAHNGIELNRDLMPDDEMTREQFAANLYQAIQHTGTYVTNKMWIIMKDENAFSEGTMNAVQDLVKMKVIELDNGAFHPKTPITRSEAAEMLYNAIEFVNSHKQPVQEQSVTFTSTPVNDDVNKIVVSRGTKPHAGYKIEITGIDFQTDGTAVIRYHLTDPDPLALYAQVITEPTAETYVASSYTITLKQE</sequence>
<organism evidence="2 3">
    <name type="scientific">Paenibacillus hexagrammi</name>
    <dbReference type="NCBI Taxonomy" id="2908839"/>
    <lineage>
        <taxon>Bacteria</taxon>
        <taxon>Bacillati</taxon>
        <taxon>Bacillota</taxon>
        <taxon>Bacilli</taxon>
        <taxon>Bacillales</taxon>
        <taxon>Paenibacillaceae</taxon>
        <taxon>Paenibacillus</taxon>
    </lineage>
</organism>
<feature type="domain" description="SLH" evidence="1">
    <location>
        <begin position="11"/>
        <end position="74"/>
    </location>
</feature>
<dbReference type="Proteomes" id="UP001649230">
    <property type="component" value="Chromosome"/>
</dbReference>
<dbReference type="EMBL" id="CP090978">
    <property type="protein sequence ID" value="UJF35183.1"/>
    <property type="molecule type" value="Genomic_DNA"/>
</dbReference>
<evidence type="ECO:0000259" key="1">
    <source>
        <dbReference type="PROSITE" id="PS51272"/>
    </source>
</evidence>
<keyword evidence="3" id="KW-1185">Reference proteome</keyword>
<evidence type="ECO:0000313" key="2">
    <source>
        <dbReference type="EMBL" id="UJF35183.1"/>
    </source>
</evidence>
<proteinExistence type="predicted"/>
<dbReference type="RefSeq" id="WP_235121755.1">
    <property type="nucleotide sequence ID" value="NZ_CP090978.1"/>
</dbReference>
<dbReference type="InterPro" id="IPR001119">
    <property type="entry name" value="SLH_dom"/>
</dbReference>
<feature type="domain" description="SLH" evidence="1">
    <location>
        <begin position="141"/>
        <end position="203"/>
    </location>
</feature>
<accession>A0ABY3SMA6</accession>
<evidence type="ECO:0000313" key="3">
    <source>
        <dbReference type="Proteomes" id="UP001649230"/>
    </source>
</evidence>
<protein>
    <submittedName>
        <fullName evidence="2">S-layer homology domain-containing protein</fullName>
    </submittedName>
</protein>
<dbReference type="InterPro" id="IPR025748">
    <property type="entry name" value="PrcB_C_dom"/>
</dbReference>
<dbReference type="PROSITE" id="PS51272">
    <property type="entry name" value="SLH"/>
    <property type="match status" value="3"/>
</dbReference>
<gene>
    <name evidence="2" type="ORF">L0M14_08680</name>
</gene>
<dbReference type="Pfam" id="PF00395">
    <property type="entry name" value="SLH"/>
    <property type="match status" value="2"/>
</dbReference>
<dbReference type="Pfam" id="PF14343">
    <property type="entry name" value="PrcB_C"/>
    <property type="match status" value="1"/>
</dbReference>
<name>A0ABY3SMA6_9BACL</name>
<reference evidence="2 3" key="1">
    <citation type="journal article" date="2024" name="Int. J. Syst. Evol. Microbiol.">
        <title>Paenibacillus hexagrammi sp. nov., a novel bacterium isolated from the gut content of Hexagrammos agrammus.</title>
        <authorList>
            <person name="Jung H.K."/>
            <person name="Kim D.G."/>
            <person name="Zin H."/>
            <person name="Park J."/>
            <person name="Jung H."/>
            <person name="Kim Y.O."/>
            <person name="Kong H.J."/>
            <person name="Kim J.W."/>
            <person name="Kim Y.S."/>
        </authorList>
    </citation>
    <scope>NUCLEOTIDE SEQUENCE [LARGE SCALE GENOMIC DNA]</scope>
    <source>
        <strain evidence="2 3">YPD9-1</strain>
    </source>
</reference>